<proteinExistence type="predicted"/>
<feature type="transmembrane region" description="Helical" evidence="1">
    <location>
        <begin position="119"/>
        <end position="147"/>
    </location>
</feature>
<dbReference type="AlphaFoldDB" id="A0AAW6AVT6"/>
<dbReference type="GeneID" id="57970444"/>
<feature type="transmembrane region" description="Helical" evidence="1">
    <location>
        <begin position="211"/>
        <end position="233"/>
    </location>
</feature>
<feature type="transmembrane region" description="Helical" evidence="1">
    <location>
        <begin position="76"/>
        <end position="99"/>
    </location>
</feature>
<dbReference type="Pfam" id="PF03806">
    <property type="entry name" value="ABG_transport"/>
    <property type="match status" value="1"/>
</dbReference>
<feature type="transmembrane region" description="Helical" evidence="1">
    <location>
        <begin position="159"/>
        <end position="179"/>
    </location>
</feature>
<keyword evidence="1" id="KW-1133">Transmembrane helix</keyword>
<organism evidence="2 3">
    <name type="scientific">Clostridium symbiosum</name>
    <name type="common">Bacteroides symbiosus</name>
    <dbReference type="NCBI Taxonomy" id="1512"/>
    <lineage>
        <taxon>Bacteria</taxon>
        <taxon>Bacillati</taxon>
        <taxon>Bacillota</taxon>
        <taxon>Clostridia</taxon>
        <taxon>Lachnospirales</taxon>
        <taxon>Lachnospiraceae</taxon>
        <taxon>Otoolea</taxon>
    </lineage>
</organism>
<dbReference type="PANTHER" id="PTHR30282:SF0">
    <property type="entry name" value="P-AMINOBENZOYL-GLUTAMATE TRANSPORT PROTEIN"/>
    <property type="match status" value="1"/>
</dbReference>
<evidence type="ECO:0000256" key="1">
    <source>
        <dbReference type="SAM" id="Phobius"/>
    </source>
</evidence>
<evidence type="ECO:0000313" key="2">
    <source>
        <dbReference type="EMBL" id="MDB2000009.1"/>
    </source>
</evidence>
<feature type="transmembrane region" description="Helical" evidence="1">
    <location>
        <begin position="347"/>
        <end position="365"/>
    </location>
</feature>
<dbReference type="GO" id="GO:0015558">
    <property type="term" value="F:secondary active p-aminobenzoyl-glutamate transmembrane transporter activity"/>
    <property type="evidence" value="ECO:0007669"/>
    <property type="project" value="InterPro"/>
</dbReference>
<name>A0AAW6AVT6_CLOSY</name>
<dbReference type="Proteomes" id="UP001300871">
    <property type="component" value="Unassembled WGS sequence"/>
</dbReference>
<feature type="transmembrane region" description="Helical" evidence="1">
    <location>
        <begin position="413"/>
        <end position="432"/>
    </location>
</feature>
<comment type="caution">
    <text evidence="2">The sequence shown here is derived from an EMBL/GenBank/DDBJ whole genome shotgun (WGS) entry which is preliminary data.</text>
</comment>
<dbReference type="PANTHER" id="PTHR30282">
    <property type="entry name" value="P-AMINOBENZOYL GLUTAMATE TRANSPORTER"/>
    <property type="match status" value="1"/>
</dbReference>
<gene>
    <name evidence="2" type="ORF">PM006_07335</name>
</gene>
<feature type="transmembrane region" description="Helical" evidence="1">
    <location>
        <begin position="385"/>
        <end position="406"/>
    </location>
</feature>
<evidence type="ECO:0000313" key="3">
    <source>
        <dbReference type="Proteomes" id="UP001300871"/>
    </source>
</evidence>
<dbReference type="EMBL" id="JAQLGM010000013">
    <property type="protein sequence ID" value="MDB2000009.1"/>
    <property type="molecule type" value="Genomic_DNA"/>
</dbReference>
<sequence length="511" mass="55364">MQKKKVSLIQKIIIICGKAGDKLPHPAILYCYVTAFFLLVAHFLNGTEFRIPGQEEVSRVTTLLNRPGLEYMLTKMFSNFSGMSILPILIVMAAAVGIGEASGFWETLVVKCFKKIPDRFLVFLFLLVCINGNLMSDASLIIFPVLGAMLFQSRNRNPLLGITLAYGGYLCGLSANLFLASTDANVAAVTNDVLPTLEITKNLTIHVASNYYFMAVSAIVLAIVGTFITKWVVEPAINQDSTIDCKAGFDPDAFGGHSPEQNRGLRLAGLVSLCYILIILAMVIPKNGLLRNAETLTILPKSPFMSSIVPLLAILFGLAGAVYGFAAKTMTRGTDVINAMGNGIKSIANVLVVFFIAAQFINYLTKTNLAAYFAVSGANWLAGKGLTGIPLIIALVILVSIINIFAGSVSTKWAMIAGIIIPMMALLGYHPAYAQCIYRVGDALTNSVNPIFYYLPLILGVVQKYKKDAGVGTVVAYQIPYFLGYSVVWTAMLILWYVMGWNLGPMAPVML</sequence>
<protein>
    <submittedName>
        <fullName evidence="2">AbgT family transporter</fullName>
    </submittedName>
</protein>
<feature type="transmembrane region" description="Helical" evidence="1">
    <location>
        <begin position="267"/>
        <end position="284"/>
    </location>
</feature>
<feature type="transmembrane region" description="Helical" evidence="1">
    <location>
        <begin position="474"/>
        <end position="499"/>
    </location>
</feature>
<keyword evidence="1" id="KW-0812">Transmembrane</keyword>
<feature type="transmembrane region" description="Helical" evidence="1">
    <location>
        <begin position="304"/>
        <end position="326"/>
    </location>
</feature>
<accession>A0AAW6AVT6</accession>
<reference evidence="2" key="1">
    <citation type="submission" date="2023-01" db="EMBL/GenBank/DDBJ databases">
        <title>Human gut microbiome strain richness.</title>
        <authorList>
            <person name="Chen-Liaw A."/>
        </authorList>
    </citation>
    <scope>NUCLEOTIDE SEQUENCE</scope>
    <source>
        <strain evidence="2">B1_m1001713B170214d0_201011</strain>
    </source>
</reference>
<dbReference type="GO" id="GO:1902604">
    <property type="term" value="P:p-aminobenzoyl-glutamate transmembrane transport"/>
    <property type="evidence" value="ECO:0007669"/>
    <property type="project" value="InterPro"/>
</dbReference>
<dbReference type="RefSeq" id="WP_157138063.1">
    <property type="nucleotide sequence ID" value="NZ_CACRUA010000019.1"/>
</dbReference>
<feature type="transmembrane region" description="Helical" evidence="1">
    <location>
        <begin position="444"/>
        <end position="462"/>
    </location>
</feature>
<keyword evidence="1" id="KW-0472">Membrane</keyword>
<dbReference type="InterPro" id="IPR004697">
    <property type="entry name" value="AbgT"/>
</dbReference>